<sequence>MPLSEQEQRLLNEMERNFYSSDADVVSPMGSGRGRPSYRNIVIGALIVLVGIGGLIAGVGLSSPIIGIVAFVLMLGGVLFAITPSKSSSSTPAQSEKPRAAARAASSATFMDRMNDRWDRRNER</sequence>
<feature type="compositionally biased region" description="Low complexity" evidence="1">
    <location>
        <begin position="101"/>
        <end position="112"/>
    </location>
</feature>
<dbReference type="AlphaFoldDB" id="A0A1R4J6Z0"/>
<evidence type="ECO:0000256" key="2">
    <source>
        <dbReference type="SAM" id="Phobius"/>
    </source>
</evidence>
<dbReference type="RefSeq" id="WP_087136747.1">
    <property type="nucleotide sequence ID" value="NZ_FUKR01000032.1"/>
</dbReference>
<organism evidence="3 4">
    <name type="scientific">Mycetocola reblochoni REB411</name>
    <dbReference type="NCBI Taxonomy" id="1255698"/>
    <lineage>
        <taxon>Bacteria</taxon>
        <taxon>Bacillati</taxon>
        <taxon>Actinomycetota</taxon>
        <taxon>Actinomycetes</taxon>
        <taxon>Micrococcales</taxon>
        <taxon>Microbacteriaceae</taxon>
        <taxon>Mycetocola</taxon>
    </lineage>
</organism>
<protein>
    <submittedName>
        <fullName evidence="3">Membrane protein</fullName>
    </submittedName>
</protein>
<keyword evidence="2" id="KW-0812">Transmembrane</keyword>
<feature type="transmembrane region" description="Helical" evidence="2">
    <location>
        <begin position="65"/>
        <end position="82"/>
    </location>
</feature>
<name>A0A1R4J6Z0_9MICO</name>
<reference evidence="4" key="1">
    <citation type="submission" date="2017-02" db="EMBL/GenBank/DDBJ databases">
        <authorList>
            <person name="Dridi B."/>
        </authorList>
    </citation>
    <scope>NUCLEOTIDE SEQUENCE [LARGE SCALE GENOMIC DNA]</scope>
    <source>
        <strain evidence="4">EB411</strain>
    </source>
</reference>
<feature type="region of interest" description="Disordered" evidence="1">
    <location>
        <begin position="84"/>
        <end position="124"/>
    </location>
</feature>
<gene>
    <name evidence="3" type="ORF">FM119_05875</name>
</gene>
<keyword evidence="2" id="KW-1133">Transmembrane helix</keyword>
<keyword evidence="2" id="KW-0472">Membrane</keyword>
<dbReference type="Pfam" id="PF11239">
    <property type="entry name" value="DUF3040"/>
    <property type="match status" value="1"/>
</dbReference>
<proteinExistence type="predicted"/>
<feature type="compositionally biased region" description="Basic and acidic residues" evidence="1">
    <location>
        <begin position="113"/>
        <end position="124"/>
    </location>
</feature>
<evidence type="ECO:0000313" key="4">
    <source>
        <dbReference type="Proteomes" id="UP000196778"/>
    </source>
</evidence>
<dbReference type="Proteomes" id="UP000196778">
    <property type="component" value="Unassembled WGS sequence"/>
</dbReference>
<dbReference type="InterPro" id="IPR021401">
    <property type="entry name" value="DUF3040"/>
</dbReference>
<dbReference type="EMBL" id="FUKR01000032">
    <property type="protein sequence ID" value="SJN27827.1"/>
    <property type="molecule type" value="Genomic_DNA"/>
</dbReference>
<dbReference type="OrthoDB" id="5244024at2"/>
<keyword evidence="4" id="KW-1185">Reference proteome</keyword>
<evidence type="ECO:0000256" key="1">
    <source>
        <dbReference type="SAM" id="MobiDB-lite"/>
    </source>
</evidence>
<evidence type="ECO:0000313" key="3">
    <source>
        <dbReference type="EMBL" id="SJN27827.1"/>
    </source>
</evidence>
<accession>A0A1R4J6Z0</accession>
<feature type="transmembrane region" description="Helical" evidence="2">
    <location>
        <begin position="41"/>
        <end position="59"/>
    </location>
</feature>